<keyword evidence="2" id="KW-1185">Reference proteome</keyword>
<evidence type="ECO:0000313" key="2">
    <source>
        <dbReference type="Proteomes" id="UP000236893"/>
    </source>
</evidence>
<dbReference type="Proteomes" id="UP000236893">
    <property type="component" value="Unassembled WGS sequence"/>
</dbReference>
<protein>
    <submittedName>
        <fullName evidence="1">Uncharacterized protein</fullName>
    </submittedName>
</protein>
<dbReference type="EMBL" id="PQVF01000018">
    <property type="protein sequence ID" value="POY34822.1"/>
    <property type="molecule type" value="Genomic_DNA"/>
</dbReference>
<dbReference type="RefSeq" id="WP_103790644.1">
    <property type="nucleotide sequence ID" value="NZ_PQVF01000018.1"/>
</dbReference>
<proteinExistence type="predicted"/>
<organism evidence="1 2">
    <name type="scientific">Solitalea longa</name>
    <dbReference type="NCBI Taxonomy" id="2079460"/>
    <lineage>
        <taxon>Bacteria</taxon>
        <taxon>Pseudomonadati</taxon>
        <taxon>Bacteroidota</taxon>
        <taxon>Sphingobacteriia</taxon>
        <taxon>Sphingobacteriales</taxon>
        <taxon>Sphingobacteriaceae</taxon>
        <taxon>Solitalea</taxon>
    </lineage>
</organism>
<reference evidence="1 2" key="1">
    <citation type="submission" date="2018-01" db="EMBL/GenBank/DDBJ databases">
        <authorList>
            <person name="Gaut B.S."/>
            <person name="Morton B.R."/>
            <person name="Clegg M.T."/>
            <person name="Duvall M.R."/>
        </authorList>
    </citation>
    <scope>NUCLEOTIDE SEQUENCE [LARGE SCALE GENOMIC DNA]</scope>
    <source>
        <strain evidence="1 2">HR-AV</strain>
    </source>
</reference>
<evidence type="ECO:0000313" key="1">
    <source>
        <dbReference type="EMBL" id="POY34822.1"/>
    </source>
</evidence>
<gene>
    <name evidence="1" type="ORF">C3K47_18460</name>
</gene>
<comment type="caution">
    <text evidence="1">The sequence shown here is derived from an EMBL/GenBank/DDBJ whole genome shotgun (WGS) entry which is preliminary data.</text>
</comment>
<sequence length="205" mass="22469">MRNLLKITARASVVLAIFFFNGCSKSDSALSEEQDAVVNYNDDEAKAIECLRQKCGSSQFAPISIDRGCGDDPLCDHILWERVGTCEFFNTATHVYFYIKLDPASGYRISFARVNAAPDPVLLSGSSVGKSSSGCYTTSMLFSFPISSFSAGNVFFESYVSLVKVQKVGNRCTVLSSDYALNEPIPVYPTVPWDLFLLQPCTSTN</sequence>
<dbReference type="AlphaFoldDB" id="A0A2S4ZY11"/>
<accession>A0A2S4ZY11</accession>
<name>A0A2S4ZY11_9SPHI</name>